<sequence>MEELQFPSSDRNSYKFQDKLCLKLCLSTSNTRNCATDRLKKLLSEEHKKKRLASALTFLFLYNKESIDFLSHIITGDETWVMPLQPSEDLPV</sequence>
<name>A0A4Y2FUF2_ARAVE</name>
<dbReference type="Proteomes" id="UP000499080">
    <property type="component" value="Unassembled WGS sequence"/>
</dbReference>
<dbReference type="AlphaFoldDB" id="A0A4Y2FUF2"/>
<dbReference type="GO" id="GO:0003676">
    <property type="term" value="F:nucleic acid binding"/>
    <property type="evidence" value="ECO:0007669"/>
    <property type="project" value="InterPro"/>
</dbReference>
<protein>
    <submittedName>
        <fullName evidence="1">Uncharacterized protein</fullName>
    </submittedName>
</protein>
<dbReference type="InterPro" id="IPR036397">
    <property type="entry name" value="RNaseH_sf"/>
</dbReference>
<gene>
    <name evidence="1" type="ORF">AVEN_75891_1</name>
</gene>
<evidence type="ECO:0000313" key="2">
    <source>
        <dbReference type="Proteomes" id="UP000499080"/>
    </source>
</evidence>
<evidence type="ECO:0000313" key="1">
    <source>
        <dbReference type="EMBL" id="GBM44075.1"/>
    </source>
</evidence>
<comment type="caution">
    <text evidence="1">The sequence shown here is derived from an EMBL/GenBank/DDBJ whole genome shotgun (WGS) entry which is preliminary data.</text>
</comment>
<accession>A0A4Y2FUF2</accession>
<keyword evidence="2" id="KW-1185">Reference proteome</keyword>
<proteinExistence type="predicted"/>
<reference evidence="1 2" key="1">
    <citation type="journal article" date="2019" name="Sci. Rep.">
        <title>Orb-weaving spider Araneus ventricosus genome elucidates the spidroin gene catalogue.</title>
        <authorList>
            <person name="Kono N."/>
            <person name="Nakamura H."/>
            <person name="Ohtoshi R."/>
            <person name="Moran D.A.P."/>
            <person name="Shinohara A."/>
            <person name="Yoshida Y."/>
            <person name="Fujiwara M."/>
            <person name="Mori M."/>
            <person name="Tomita M."/>
            <person name="Arakawa K."/>
        </authorList>
    </citation>
    <scope>NUCLEOTIDE SEQUENCE [LARGE SCALE GENOMIC DNA]</scope>
</reference>
<dbReference type="Gene3D" id="3.30.420.10">
    <property type="entry name" value="Ribonuclease H-like superfamily/Ribonuclease H"/>
    <property type="match status" value="1"/>
</dbReference>
<organism evidence="1 2">
    <name type="scientific">Araneus ventricosus</name>
    <name type="common">Orbweaver spider</name>
    <name type="synonym">Epeira ventricosa</name>
    <dbReference type="NCBI Taxonomy" id="182803"/>
    <lineage>
        <taxon>Eukaryota</taxon>
        <taxon>Metazoa</taxon>
        <taxon>Ecdysozoa</taxon>
        <taxon>Arthropoda</taxon>
        <taxon>Chelicerata</taxon>
        <taxon>Arachnida</taxon>
        <taxon>Araneae</taxon>
        <taxon>Araneomorphae</taxon>
        <taxon>Entelegynae</taxon>
        <taxon>Araneoidea</taxon>
        <taxon>Araneidae</taxon>
        <taxon>Araneus</taxon>
    </lineage>
</organism>
<dbReference type="EMBL" id="BGPR01001054">
    <property type="protein sequence ID" value="GBM44075.1"/>
    <property type="molecule type" value="Genomic_DNA"/>
</dbReference>